<evidence type="ECO:0000256" key="2">
    <source>
        <dbReference type="RuleBase" id="RU003567"/>
    </source>
</evidence>
<keyword evidence="4" id="KW-1185">Reference proteome</keyword>
<dbReference type="GO" id="GO:0006515">
    <property type="term" value="P:protein quality control for misfolded or incompletely synthesized proteins"/>
    <property type="evidence" value="ECO:0007669"/>
    <property type="project" value="TreeGrafter"/>
</dbReference>
<dbReference type="SUPFAM" id="SSF52096">
    <property type="entry name" value="ClpP/crotonase"/>
    <property type="match status" value="1"/>
</dbReference>
<dbReference type="InterPro" id="IPR023562">
    <property type="entry name" value="ClpP/TepA"/>
</dbReference>
<dbReference type="RefSeq" id="WP_022014500.1">
    <property type="nucleotide sequence ID" value="NZ_DBGBRS010000182.1"/>
</dbReference>
<gene>
    <name evidence="3" type="ORF">APZ18_12235</name>
</gene>
<dbReference type="Pfam" id="PF00574">
    <property type="entry name" value="CLP_protease"/>
    <property type="match status" value="1"/>
</dbReference>
<dbReference type="EMBL" id="LLKB01000005">
    <property type="protein sequence ID" value="KQC85443.1"/>
    <property type="molecule type" value="Genomic_DNA"/>
</dbReference>
<evidence type="ECO:0000313" key="3">
    <source>
        <dbReference type="EMBL" id="KQC85443.1"/>
    </source>
</evidence>
<comment type="caution">
    <text evidence="3">The sequence shown here is derived from an EMBL/GenBank/DDBJ whole genome shotgun (WGS) entry which is preliminary data.</text>
</comment>
<evidence type="ECO:0000256" key="1">
    <source>
        <dbReference type="ARBA" id="ARBA00007039"/>
    </source>
</evidence>
<dbReference type="CDD" id="cd07016">
    <property type="entry name" value="S14_ClpP_1"/>
    <property type="match status" value="1"/>
</dbReference>
<dbReference type="PANTHER" id="PTHR10381">
    <property type="entry name" value="ATP-DEPENDENT CLP PROTEASE PROTEOLYTIC SUBUNIT"/>
    <property type="match status" value="1"/>
</dbReference>
<dbReference type="Proteomes" id="UP000050833">
    <property type="component" value="Unassembled WGS sequence"/>
</dbReference>
<dbReference type="GO" id="GO:0009368">
    <property type="term" value="C:endopeptidase Clp complex"/>
    <property type="evidence" value="ECO:0007669"/>
    <property type="project" value="TreeGrafter"/>
</dbReference>
<accession>A0AAW3JTR9</accession>
<protein>
    <recommendedName>
        <fullName evidence="2">ATP-dependent Clp protease proteolytic subunit</fullName>
    </recommendedName>
</protein>
<proteinExistence type="inferred from homology"/>
<dbReference type="AlphaFoldDB" id="A0AAW3JTR9"/>
<dbReference type="InterPro" id="IPR001907">
    <property type="entry name" value="ClpP"/>
</dbReference>
<sequence length="236" mass="25933">MVKIDAKGTIVNNDDKWIYDWFGYDAFCPKDIDKQLEDANGDDVTIVINSGGGDVFAGSDMSYSISQYKGNIQADISGSCCSAASIVACATGHVRAFPTAMYMIHNVSSGARGDYHDMDKQSQILQTANRAISAIYQQKTGRSEKELLDLMDRESWFDVKTAMKYGFVDELIETGRNGNMPFSINNAFGGIIPDETKAKIRNLIKGSETGSLADKSSEAFFVAKEKIKILRMKGEI</sequence>
<evidence type="ECO:0000313" key="4">
    <source>
        <dbReference type="Proteomes" id="UP000050833"/>
    </source>
</evidence>
<reference evidence="3 4" key="1">
    <citation type="submission" date="2015-10" db="EMBL/GenBank/DDBJ databases">
        <title>Butyribacter intestini gen. nov., sp. nov., a butyric acid-producing bacterium of the family Lachnospiraceae isolated from the human faeces.</title>
        <authorList>
            <person name="Zou Y."/>
            <person name="Xue W."/>
            <person name="Luo G."/>
            <person name="Lv M."/>
        </authorList>
    </citation>
    <scope>NUCLEOTIDE SEQUENCE [LARGE SCALE GENOMIC DNA]</scope>
    <source>
        <strain evidence="3 4">TF01-11</strain>
    </source>
</reference>
<name>A0AAW3JTR9_9FIRM</name>
<dbReference type="NCBIfam" id="NF045542">
    <property type="entry name" value="Clp_rel_HeadMat"/>
    <property type="match status" value="1"/>
</dbReference>
<dbReference type="InterPro" id="IPR029045">
    <property type="entry name" value="ClpP/crotonase-like_dom_sf"/>
</dbReference>
<dbReference type="PANTHER" id="PTHR10381:SF11">
    <property type="entry name" value="ATP-DEPENDENT CLP PROTEASE PROTEOLYTIC SUBUNIT, MITOCHONDRIAL"/>
    <property type="match status" value="1"/>
</dbReference>
<dbReference type="GO" id="GO:0004176">
    <property type="term" value="F:ATP-dependent peptidase activity"/>
    <property type="evidence" value="ECO:0007669"/>
    <property type="project" value="InterPro"/>
</dbReference>
<organism evidence="3 4">
    <name type="scientific">Butyribacter intestini</name>
    <dbReference type="NCBI Taxonomy" id="1703332"/>
    <lineage>
        <taxon>Bacteria</taxon>
        <taxon>Bacillati</taxon>
        <taxon>Bacillota</taxon>
        <taxon>Clostridia</taxon>
        <taxon>Lachnospirales</taxon>
        <taxon>Lachnospiraceae</taxon>
        <taxon>Butyribacter</taxon>
    </lineage>
</organism>
<comment type="similarity">
    <text evidence="1 2">Belongs to the peptidase S14 family.</text>
</comment>
<dbReference type="PRINTS" id="PR00127">
    <property type="entry name" value="CLPPROTEASEP"/>
</dbReference>
<dbReference type="GO" id="GO:0004252">
    <property type="term" value="F:serine-type endopeptidase activity"/>
    <property type="evidence" value="ECO:0007669"/>
    <property type="project" value="InterPro"/>
</dbReference>
<dbReference type="Gene3D" id="3.90.226.10">
    <property type="entry name" value="2-enoyl-CoA Hydratase, Chain A, domain 1"/>
    <property type="match status" value="1"/>
</dbReference>
<dbReference type="GO" id="GO:0051117">
    <property type="term" value="F:ATPase binding"/>
    <property type="evidence" value="ECO:0007669"/>
    <property type="project" value="TreeGrafter"/>
</dbReference>